<dbReference type="RefSeq" id="WP_406699253.1">
    <property type="nucleotide sequence ID" value="NZ_CP155447.1"/>
</dbReference>
<feature type="region of interest" description="Disordered" evidence="1">
    <location>
        <begin position="28"/>
        <end position="52"/>
    </location>
</feature>
<feature type="compositionally biased region" description="Pro residues" evidence="1">
    <location>
        <begin position="41"/>
        <end position="52"/>
    </location>
</feature>
<proteinExistence type="predicted"/>
<dbReference type="EMBL" id="CP155447">
    <property type="protein sequence ID" value="XBH06402.1"/>
    <property type="molecule type" value="Genomic_DNA"/>
</dbReference>
<sequence>MTDVVVPLAAALFTGILDALSRLQQGEMKPLAPPAEEAAPFPLPNPPSPSRT</sequence>
<name>A0AAU7CMR5_9BACT</name>
<dbReference type="AlphaFoldDB" id="A0AAU7CMR5"/>
<evidence type="ECO:0000313" key="2">
    <source>
        <dbReference type="EMBL" id="XBH06402.1"/>
    </source>
</evidence>
<gene>
    <name evidence="2" type="ORF">V5E97_10285</name>
</gene>
<reference evidence="2" key="1">
    <citation type="submission" date="2024-05" db="EMBL/GenBank/DDBJ databases">
        <title>Planctomycetes of the genus Singulisphaera possess chitinolytic capabilities.</title>
        <authorList>
            <person name="Ivanova A."/>
        </authorList>
    </citation>
    <scope>NUCLEOTIDE SEQUENCE</scope>
    <source>
        <strain evidence="2">Ch08T</strain>
    </source>
</reference>
<organism evidence="2">
    <name type="scientific">Singulisphaera sp. Ch08</name>
    <dbReference type="NCBI Taxonomy" id="3120278"/>
    <lineage>
        <taxon>Bacteria</taxon>
        <taxon>Pseudomonadati</taxon>
        <taxon>Planctomycetota</taxon>
        <taxon>Planctomycetia</taxon>
        <taxon>Isosphaerales</taxon>
        <taxon>Isosphaeraceae</taxon>
        <taxon>Singulisphaera</taxon>
    </lineage>
</organism>
<accession>A0AAU7CMR5</accession>
<protein>
    <submittedName>
        <fullName evidence="2">Uncharacterized protein</fullName>
    </submittedName>
</protein>
<evidence type="ECO:0000256" key="1">
    <source>
        <dbReference type="SAM" id="MobiDB-lite"/>
    </source>
</evidence>